<dbReference type="EMBL" id="LAZR01007099">
    <property type="protein sequence ID" value="KKM87450.1"/>
    <property type="molecule type" value="Genomic_DNA"/>
</dbReference>
<name>A0A0F9NFG3_9ZZZZ</name>
<sequence length="72" mass="8588">MYLLGVFLFNNMRIIRITSCFDCDPWKGSGVYCGKDGDISIHYHVYHKTLHEDCPLEEEDKYKQWLEEARND</sequence>
<evidence type="ECO:0000313" key="1">
    <source>
        <dbReference type="EMBL" id="KKM87450.1"/>
    </source>
</evidence>
<reference evidence="1" key="1">
    <citation type="journal article" date="2015" name="Nature">
        <title>Complex archaea that bridge the gap between prokaryotes and eukaryotes.</title>
        <authorList>
            <person name="Spang A."/>
            <person name="Saw J.H."/>
            <person name="Jorgensen S.L."/>
            <person name="Zaremba-Niedzwiedzka K."/>
            <person name="Martijn J."/>
            <person name="Lind A.E."/>
            <person name="van Eijk R."/>
            <person name="Schleper C."/>
            <person name="Guy L."/>
            <person name="Ettema T.J."/>
        </authorList>
    </citation>
    <scope>NUCLEOTIDE SEQUENCE</scope>
</reference>
<protein>
    <submittedName>
        <fullName evidence="1">Uncharacterized protein</fullName>
    </submittedName>
</protein>
<gene>
    <name evidence="1" type="ORF">LCGC14_1268750</name>
</gene>
<comment type="caution">
    <text evidence="1">The sequence shown here is derived from an EMBL/GenBank/DDBJ whole genome shotgun (WGS) entry which is preliminary data.</text>
</comment>
<dbReference type="AlphaFoldDB" id="A0A0F9NFG3"/>
<accession>A0A0F9NFG3</accession>
<organism evidence="1">
    <name type="scientific">marine sediment metagenome</name>
    <dbReference type="NCBI Taxonomy" id="412755"/>
    <lineage>
        <taxon>unclassified sequences</taxon>
        <taxon>metagenomes</taxon>
        <taxon>ecological metagenomes</taxon>
    </lineage>
</organism>
<proteinExistence type="predicted"/>